<dbReference type="Pfam" id="PF00202">
    <property type="entry name" value="Aminotran_3"/>
    <property type="match status" value="1"/>
</dbReference>
<dbReference type="InterPro" id="IPR015421">
    <property type="entry name" value="PyrdxlP-dep_Trfase_major"/>
</dbReference>
<keyword evidence="2" id="KW-0032">Aminotransferase</keyword>
<dbReference type="AlphaFoldDB" id="A0A0F9QF27"/>
<evidence type="ECO:0000256" key="2">
    <source>
        <dbReference type="ARBA" id="ARBA00022576"/>
    </source>
</evidence>
<keyword evidence="4" id="KW-0663">Pyridoxal phosphate</keyword>
<dbReference type="GO" id="GO:0042802">
    <property type="term" value="F:identical protein binding"/>
    <property type="evidence" value="ECO:0007669"/>
    <property type="project" value="TreeGrafter"/>
</dbReference>
<accession>A0A0F9QF27</accession>
<dbReference type="Gene3D" id="3.90.1150.10">
    <property type="entry name" value="Aspartate Aminotransferase, domain 1"/>
    <property type="match status" value="1"/>
</dbReference>
<reference evidence="5" key="1">
    <citation type="journal article" date="2015" name="Nature">
        <title>Complex archaea that bridge the gap between prokaryotes and eukaryotes.</title>
        <authorList>
            <person name="Spang A."/>
            <person name="Saw J.H."/>
            <person name="Jorgensen S.L."/>
            <person name="Zaremba-Niedzwiedzka K."/>
            <person name="Martijn J."/>
            <person name="Lind A.E."/>
            <person name="van Eijk R."/>
            <person name="Schleper C."/>
            <person name="Guy L."/>
            <person name="Ettema T.J."/>
        </authorList>
    </citation>
    <scope>NUCLEOTIDE SEQUENCE</scope>
</reference>
<comment type="caution">
    <text evidence="5">The sequence shown here is derived from an EMBL/GenBank/DDBJ whole genome shotgun (WGS) entry which is preliminary data.</text>
</comment>
<organism evidence="5">
    <name type="scientific">marine sediment metagenome</name>
    <dbReference type="NCBI Taxonomy" id="412755"/>
    <lineage>
        <taxon>unclassified sequences</taxon>
        <taxon>metagenomes</taxon>
        <taxon>ecological metagenomes</taxon>
    </lineage>
</organism>
<dbReference type="InterPro" id="IPR005814">
    <property type="entry name" value="Aminotrans_3"/>
</dbReference>
<comment type="cofactor">
    <cofactor evidence="1">
        <name>pyridoxal 5'-phosphate</name>
        <dbReference type="ChEBI" id="CHEBI:597326"/>
    </cofactor>
</comment>
<evidence type="ECO:0000313" key="5">
    <source>
        <dbReference type="EMBL" id="KKN35607.1"/>
    </source>
</evidence>
<name>A0A0F9QF27_9ZZZZ</name>
<sequence>MEKSKKYIGSLSQKKLLKLYSKYVNAAKVRTFKSFGLGVIPGVREGIKIKTLEGPRDGEPPIELYNCRSSGGVFNLGHRNPRILQSLKNALDGGLDLGDHMLLSEQRALLGKRLAELMPGDISKTTFGVSGGEAIDTAIKFSRAYTKRKGCISAKGGYHGHTGFALLTGDPDFKDPFLWNFPEFKQVDFGDAEVMRKNVTDDIACVILETIPATGGVLIAPEGYFPEVREICDEMGVMLIIDEVQVGLGRTGHFWAIHGGLHPNEKVVPDFIVCGKGMSSGIYPLSTCSYKPFIEKAVFKNDAFIHISTTGGSDLGCAIALEMLEIQSDPKFLTHVREMGRIFGAGLREIPHTNPEIVKDVRGRGLMYGLEFDSEINSQLGMLSIIKEGVLLNYCGNKKDTHIIMPPLIIAKSEVEEILDRIRQGITNLKKMKVST</sequence>
<dbReference type="SUPFAM" id="SSF53383">
    <property type="entry name" value="PLP-dependent transferases"/>
    <property type="match status" value="1"/>
</dbReference>
<proteinExistence type="predicted"/>
<evidence type="ECO:0000256" key="1">
    <source>
        <dbReference type="ARBA" id="ARBA00001933"/>
    </source>
</evidence>
<dbReference type="CDD" id="cd00610">
    <property type="entry name" value="OAT_like"/>
    <property type="match status" value="1"/>
</dbReference>
<dbReference type="Gene3D" id="3.40.640.10">
    <property type="entry name" value="Type I PLP-dependent aspartate aminotransferase-like (Major domain)"/>
    <property type="match status" value="1"/>
</dbReference>
<dbReference type="GO" id="GO:0008483">
    <property type="term" value="F:transaminase activity"/>
    <property type="evidence" value="ECO:0007669"/>
    <property type="project" value="UniProtKB-KW"/>
</dbReference>
<dbReference type="InterPro" id="IPR015424">
    <property type="entry name" value="PyrdxlP-dep_Trfase"/>
</dbReference>
<evidence type="ECO:0000256" key="3">
    <source>
        <dbReference type="ARBA" id="ARBA00022679"/>
    </source>
</evidence>
<dbReference type="EMBL" id="LAZR01002026">
    <property type="protein sequence ID" value="KKN35607.1"/>
    <property type="molecule type" value="Genomic_DNA"/>
</dbReference>
<dbReference type="InterPro" id="IPR015422">
    <property type="entry name" value="PyrdxlP-dep_Trfase_small"/>
</dbReference>
<dbReference type="PANTHER" id="PTHR11986">
    <property type="entry name" value="AMINOTRANSFERASE CLASS III"/>
    <property type="match status" value="1"/>
</dbReference>
<evidence type="ECO:0000256" key="4">
    <source>
        <dbReference type="ARBA" id="ARBA00022898"/>
    </source>
</evidence>
<gene>
    <name evidence="5" type="ORF">LCGC14_0781910</name>
</gene>
<keyword evidence="3" id="KW-0808">Transferase</keyword>
<evidence type="ECO:0008006" key="6">
    <source>
        <dbReference type="Google" id="ProtNLM"/>
    </source>
</evidence>
<protein>
    <recommendedName>
        <fullName evidence="6">Aspartate aminotransferase family protein</fullName>
    </recommendedName>
</protein>
<dbReference type="PANTHER" id="PTHR11986:SF79">
    <property type="entry name" value="ACETYLORNITHINE AMINOTRANSFERASE, MITOCHONDRIAL"/>
    <property type="match status" value="1"/>
</dbReference>
<dbReference type="GO" id="GO:0030170">
    <property type="term" value="F:pyridoxal phosphate binding"/>
    <property type="evidence" value="ECO:0007669"/>
    <property type="project" value="InterPro"/>
</dbReference>
<dbReference type="InterPro" id="IPR050103">
    <property type="entry name" value="Class-III_PLP-dep_AT"/>
</dbReference>